<proteinExistence type="predicted"/>
<feature type="region of interest" description="Disordered" evidence="1">
    <location>
        <begin position="1"/>
        <end position="66"/>
    </location>
</feature>
<reference evidence="2 3" key="1">
    <citation type="journal article" date="2012" name="Genome Biol.">
        <title>Sequencing three crocodilian genomes to illuminate the evolution of archosaurs and amniotes.</title>
        <authorList>
            <person name="St John J.A."/>
            <person name="Braun E.L."/>
            <person name="Isberg S.R."/>
            <person name="Miles L.G."/>
            <person name="Chong A.Y."/>
            <person name="Gongora J."/>
            <person name="Dalzell P."/>
            <person name="Moran C."/>
            <person name="Bed'hom B."/>
            <person name="Abzhanov A."/>
            <person name="Burgess S.C."/>
            <person name="Cooksey A.M."/>
            <person name="Castoe T.A."/>
            <person name="Crawford N.G."/>
            <person name="Densmore L.D."/>
            <person name="Drew J.C."/>
            <person name="Edwards S.V."/>
            <person name="Faircloth B.C."/>
            <person name="Fujita M.K."/>
            <person name="Greenwold M.J."/>
            <person name="Hoffmann F.G."/>
            <person name="Howard J.M."/>
            <person name="Iguchi T."/>
            <person name="Janes D.E."/>
            <person name="Khan S.Y."/>
            <person name="Kohno S."/>
            <person name="de Koning A.J."/>
            <person name="Lance S.L."/>
            <person name="McCarthy F.M."/>
            <person name="McCormack J.E."/>
            <person name="Merchant M.E."/>
            <person name="Peterson D.G."/>
            <person name="Pollock D.D."/>
            <person name="Pourmand N."/>
            <person name="Raney B.J."/>
            <person name="Roessler K.A."/>
            <person name="Sanford J.R."/>
            <person name="Sawyer R.H."/>
            <person name="Schmidt C.J."/>
            <person name="Triplett E.W."/>
            <person name="Tuberville T.D."/>
            <person name="Venegas-Anaya M."/>
            <person name="Howard J.T."/>
            <person name="Jarvis E.D."/>
            <person name="Guillette L.J.Jr."/>
            <person name="Glenn T.C."/>
            <person name="Green R.E."/>
            <person name="Ray D.A."/>
        </authorList>
    </citation>
    <scope>NUCLEOTIDE SEQUENCE [LARGE SCALE GENOMIC DNA]</scope>
    <source>
        <strain evidence="2">KSC_2009_1</strain>
    </source>
</reference>
<name>A0A151M0X8_ALLMI</name>
<dbReference type="EMBL" id="AKHW03006853">
    <property type="protein sequence ID" value="KYO18171.1"/>
    <property type="molecule type" value="Genomic_DNA"/>
</dbReference>
<gene>
    <name evidence="2" type="ORF">Y1Q_0011736</name>
</gene>
<comment type="caution">
    <text evidence="2">The sequence shown here is derived from an EMBL/GenBank/DDBJ whole genome shotgun (WGS) entry which is preliminary data.</text>
</comment>
<accession>A0A151M0X8</accession>
<keyword evidence="3" id="KW-1185">Reference proteome</keyword>
<evidence type="ECO:0000313" key="3">
    <source>
        <dbReference type="Proteomes" id="UP000050525"/>
    </source>
</evidence>
<organism evidence="2 3">
    <name type="scientific">Alligator mississippiensis</name>
    <name type="common">American alligator</name>
    <dbReference type="NCBI Taxonomy" id="8496"/>
    <lineage>
        <taxon>Eukaryota</taxon>
        <taxon>Metazoa</taxon>
        <taxon>Chordata</taxon>
        <taxon>Craniata</taxon>
        <taxon>Vertebrata</taxon>
        <taxon>Euteleostomi</taxon>
        <taxon>Archelosauria</taxon>
        <taxon>Archosauria</taxon>
        <taxon>Crocodylia</taxon>
        <taxon>Alligatoridae</taxon>
        <taxon>Alligatorinae</taxon>
        <taxon>Alligator</taxon>
    </lineage>
</organism>
<protein>
    <submittedName>
        <fullName evidence="2">Uncharacterized protein</fullName>
    </submittedName>
</protein>
<dbReference type="AlphaFoldDB" id="A0A151M0X8"/>
<dbReference type="Proteomes" id="UP000050525">
    <property type="component" value="Unassembled WGS sequence"/>
</dbReference>
<evidence type="ECO:0000313" key="2">
    <source>
        <dbReference type="EMBL" id="KYO18171.1"/>
    </source>
</evidence>
<feature type="compositionally biased region" description="Polar residues" evidence="1">
    <location>
        <begin position="1"/>
        <end position="11"/>
    </location>
</feature>
<sequence length="66" mass="7080">MKHQPHSQSIAEPSRRTPTRLAPGHPKEQHCHRPQASLVPGAPEPLGLAASPRVAGLATRSVGEYE</sequence>
<evidence type="ECO:0000256" key="1">
    <source>
        <dbReference type="SAM" id="MobiDB-lite"/>
    </source>
</evidence>